<evidence type="ECO:0000256" key="2">
    <source>
        <dbReference type="ARBA" id="ARBA00021572"/>
    </source>
</evidence>
<dbReference type="Proteomes" id="UP000048926">
    <property type="component" value="Unassembled WGS sequence"/>
</dbReference>
<dbReference type="EMBL" id="CXST01000003">
    <property type="protein sequence ID" value="CTQ46162.1"/>
    <property type="molecule type" value="Genomic_DNA"/>
</dbReference>
<comment type="similarity">
    <text evidence="1">Belongs to the bleomycin resistance protein family.</text>
</comment>
<evidence type="ECO:0000313" key="5">
    <source>
        <dbReference type="EMBL" id="CTQ46162.1"/>
    </source>
</evidence>
<keyword evidence="6" id="KW-1185">Reference proteome</keyword>
<dbReference type="CDD" id="cd08349">
    <property type="entry name" value="BLMA_like"/>
    <property type="match status" value="1"/>
</dbReference>
<evidence type="ECO:0000256" key="3">
    <source>
        <dbReference type="ARBA" id="ARBA00023251"/>
    </source>
</evidence>
<dbReference type="Pfam" id="PF00903">
    <property type="entry name" value="Glyoxalase"/>
    <property type="match status" value="1"/>
</dbReference>
<sequence length="129" mass="14497">MPDTKPPHLSHIAPVFPVSDLKAAVAYYRNRLLFKSRFEWADTEAEPVRYAILCRDHVELHLSAGAARHPATAYCFVAGIDGYYTSVTEAGADIAEAITDRPWDMREFGARDPDGNMLYFGEHLERIGQ</sequence>
<evidence type="ECO:0000259" key="4">
    <source>
        <dbReference type="PROSITE" id="PS51819"/>
    </source>
</evidence>
<dbReference type="SUPFAM" id="SSF54593">
    <property type="entry name" value="Glyoxalase/Bleomycin resistance protein/Dihydroxybiphenyl dioxygenase"/>
    <property type="match status" value="1"/>
</dbReference>
<dbReference type="Gene3D" id="3.10.180.10">
    <property type="entry name" value="2,3-Dihydroxybiphenyl 1,2-Dioxygenase, domain 1"/>
    <property type="match status" value="1"/>
</dbReference>
<protein>
    <recommendedName>
        <fullName evidence="2">Bleomycin resistance protein</fullName>
    </recommendedName>
</protein>
<keyword evidence="3" id="KW-0046">Antibiotic resistance</keyword>
<name>A0A0M6Y7V6_9HYPH</name>
<dbReference type="OrthoDB" id="9791602at2"/>
<organism evidence="5 6">
    <name type="scientific">Roseibium aggregatum</name>
    <dbReference type="NCBI Taxonomy" id="187304"/>
    <lineage>
        <taxon>Bacteria</taxon>
        <taxon>Pseudomonadati</taxon>
        <taxon>Pseudomonadota</taxon>
        <taxon>Alphaproteobacteria</taxon>
        <taxon>Hyphomicrobiales</taxon>
        <taxon>Stappiaceae</taxon>
        <taxon>Roseibium</taxon>
    </lineage>
</organism>
<reference evidence="6" key="1">
    <citation type="submission" date="2015-07" db="EMBL/GenBank/DDBJ databases">
        <authorList>
            <person name="Rodrigo-Torres Lidia"/>
            <person name="Arahal R.David."/>
        </authorList>
    </citation>
    <scope>NUCLEOTIDE SEQUENCE [LARGE SCALE GENOMIC DNA]</scope>
    <source>
        <strain evidence="6">CECT 4801</strain>
    </source>
</reference>
<gene>
    <name evidence="5" type="ORF">LAL4801_04619</name>
</gene>
<dbReference type="GO" id="GO:0046677">
    <property type="term" value="P:response to antibiotic"/>
    <property type="evidence" value="ECO:0007669"/>
    <property type="project" value="UniProtKB-KW"/>
</dbReference>
<dbReference type="InterPro" id="IPR000335">
    <property type="entry name" value="Bleomycin-R"/>
</dbReference>
<dbReference type="AlphaFoldDB" id="A0A0M6Y7V6"/>
<feature type="domain" description="VOC" evidence="4">
    <location>
        <begin position="8"/>
        <end position="123"/>
    </location>
</feature>
<accession>A0A0M6Y7V6</accession>
<dbReference type="STRING" id="187304.B0E33_13795"/>
<dbReference type="InterPro" id="IPR004360">
    <property type="entry name" value="Glyas_Fos-R_dOase_dom"/>
</dbReference>
<dbReference type="InterPro" id="IPR029068">
    <property type="entry name" value="Glyas_Bleomycin-R_OHBP_Dase"/>
</dbReference>
<proteinExistence type="inferred from homology"/>
<evidence type="ECO:0000256" key="1">
    <source>
        <dbReference type="ARBA" id="ARBA00011051"/>
    </source>
</evidence>
<dbReference type="RefSeq" id="WP_055659887.1">
    <property type="nucleotide sequence ID" value="NZ_CXST01000003.1"/>
</dbReference>
<dbReference type="InterPro" id="IPR037523">
    <property type="entry name" value="VOC_core"/>
</dbReference>
<dbReference type="PROSITE" id="PS51819">
    <property type="entry name" value="VOC"/>
    <property type="match status" value="1"/>
</dbReference>
<evidence type="ECO:0000313" key="6">
    <source>
        <dbReference type="Proteomes" id="UP000048926"/>
    </source>
</evidence>